<dbReference type="InterPro" id="IPR032567">
    <property type="entry name" value="RTL1-rel"/>
</dbReference>
<comment type="caution">
    <text evidence="1">The sequence shown here is derived from an EMBL/GenBank/DDBJ whole genome shotgun (WGS) entry which is preliminary data.</text>
</comment>
<dbReference type="Proteomes" id="UP001274896">
    <property type="component" value="Unassembled WGS sequence"/>
</dbReference>
<evidence type="ECO:0000313" key="1">
    <source>
        <dbReference type="EMBL" id="KAK3525849.1"/>
    </source>
</evidence>
<dbReference type="AlphaFoldDB" id="A0AAE0UWV7"/>
<dbReference type="PANTHER" id="PTHR15503:SF22">
    <property type="entry name" value="TRANSPOSON TY3-I GAG POLYPROTEIN"/>
    <property type="match status" value="1"/>
</dbReference>
<dbReference type="InterPro" id="IPR043502">
    <property type="entry name" value="DNA/RNA_pol_sf"/>
</dbReference>
<dbReference type="PANTHER" id="PTHR15503">
    <property type="entry name" value="LDOC1 RELATED"/>
    <property type="match status" value="1"/>
</dbReference>
<evidence type="ECO:0000313" key="2">
    <source>
        <dbReference type="Proteomes" id="UP001274896"/>
    </source>
</evidence>
<name>A0AAE0UWV7_9TELE</name>
<dbReference type="SUPFAM" id="SSF56672">
    <property type="entry name" value="DNA/RNA polymerases"/>
    <property type="match status" value="1"/>
</dbReference>
<accession>A0AAE0UWV7</accession>
<organism evidence="1 2">
    <name type="scientific">Hemibagrus guttatus</name>
    <dbReference type="NCBI Taxonomy" id="175788"/>
    <lineage>
        <taxon>Eukaryota</taxon>
        <taxon>Metazoa</taxon>
        <taxon>Chordata</taxon>
        <taxon>Craniata</taxon>
        <taxon>Vertebrata</taxon>
        <taxon>Euteleostomi</taxon>
        <taxon>Actinopterygii</taxon>
        <taxon>Neopterygii</taxon>
        <taxon>Teleostei</taxon>
        <taxon>Ostariophysi</taxon>
        <taxon>Siluriformes</taxon>
        <taxon>Bagridae</taxon>
        <taxon>Hemibagrus</taxon>
    </lineage>
</organism>
<sequence length="212" mass="24409">MVLLEKYNGSVDRCRGFLRQCEIFFSHQPDMYREEGTKCAFMFLLLTGRALDWASTVWDMDPQIRTCFMCFTGMVCEVFENPAGEYPDIRFTNALTGHPLLRDLREVFSKEKATSLPEHRPWDCAIDLFPNTTPPNSRVYPLSLLETNAMDEYIEEALAMGHIRPSTSPVVAVFLHGEKGKRMRVNVPALITEDSKPSPSITPIRSRWYRQH</sequence>
<proteinExistence type="predicted"/>
<dbReference type="EMBL" id="JAUCMX010000013">
    <property type="protein sequence ID" value="KAK3525849.1"/>
    <property type="molecule type" value="Genomic_DNA"/>
</dbReference>
<evidence type="ECO:0008006" key="3">
    <source>
        <dbReference type="Google" id="ProtNLM"/>
    </source>
</evidence>
<reference evidence="1" key="1">
    <citation type="submission" date="2023-06" db="EMBL/GenBank/DDBJ databases">
        <title>Male Hemibagrus guttatus genome.</title>
        <authorList>
            <person name="Bian C."/>
        </authorList>
    </citation>
    <scope>NUCLEOTIDE SEQUENCE</scope>
    <source>
        <strain evidence="1">Male_cb2023</strain>
        <tissue evidence="1">Muscle</tissue>
    </source>
</reference>
<gene>
    <name evidence="1" type="ORF">QTP70_010917</name>
</gene>
<protein>
    <recommendedName>
        <fullName evidence="3">DUF4939 domain-containing protein</fullName>
    </recommendedName>
</protein>
<keyword evidence="2" id="KW-1185">Reference proteome</keyword>
<dbReference type="Gene3D" id="3.10.10.10">
    <property type="entry name" value="HIV Type 1 Reverse Transcriptase, subunit A, domain 1"/>
    <property type="match status" value="1"/>
</dbReference>